<gene>
    <name evidence="2" type="ORF">GCM10009854_41430</name>
</gene>
<name>A0ABP5TQ27_9PSEU</name>
<dbReference type="EMBL" id="BAAARA010000019">
    <property type="protein sequence ID" value="GAA2358666.1"/>
    <property type="molecule type" value="Genomic_DNA"/>
</dbReference>
<keyword evidence="3" id="KW-1185">Reference proteome</keyword>
<reference evidence="3" key="1">
    <citation type="journal article" date="2019" name="Int. J. Syst. Evol. Microbiol.">
        <title>The Global Catalogue of Microorganisms (GCM) 10K type strain sequencing project: providing services to taxonomists for standard genome sequencing and annotation.</title>
        <authorList>
            <consortium name="The Broad Institute Genomics Platform"/>
            <consortium name="The Broad Institute Genome Sequencing Center for Infectious Disease"/>
            <person name="Wu L."/>
            <person name="Ma J."/>
        </authorList>
    </citation>
    <scope>NUCLEOTIDE SEQUENCE [LARGE SCALE GENOMIC DNA]</scope>
    <source>
        <strain evidence="3">JCM 16221</strain>
    </source>
</reference>
<feature type="compositionally biased region" description="Basic and acidic residues" evidence="1">
    <location>
        <begin position="90"/>
        <end position="100"/>
    </location>
</feature>
<evidence type="ECO:0000313" key="2">
    <source>
        <dbReference type="EMBL" id="GAA2358666.1"/>
    </source>
</evidence>
<feature type="compositionally biased region" description="Basic and acidic residues" evidence="1">
    <location>
        <begin position="30"/>
        <end position="41"/>
    </location>
</feature>
<dbReference type="Proteomes" id="UP001501218">
    <property type="component" value="Unassembled WGS sequence"/>
</dbReference>
<proteinExistence type="predicted"/>
<evidence type="ECO:0000256" key="1">
    <source>
        <dbReference type="SAM" id="MobiDB-lite"/>
    </source>
</evidence>
<sequence length="100" mass="10676">MFGRVHRRRAARGVPGGSAGPAACILLVPEKIRRGNERLPTQEDSVSTEGERPEIDLSRDPNPGVPDHAAPEGAEVDPLIDLSRDPNPGKADHAKPGEED</sequence>
<feature type="compositionally biased region" description="Basic residues" evidence="1">
    <location>
        <begin position="1"/>
        <end position="11"/>
    </location>
</feature>
<comment type="caution">
    <text evidence="2">The sequence shown here is derived from an EMBL/GenBank/DDBJ whole genome shotgun (WGS) entry which is preliminary data.</text>
</comment>
<feature type="region of interest" description="Disordered" evidence="1">
    <location>
        <begin position="1"/>
        <end position="100"/>
    </location>
</feature>
<evidence type="ECO:0000313" key="3">
    <source>
        <dbReference type="Proteomes" id="UP001501218"/>
    </source>
</evidence>
<feature type="compositionally biased region" description="Basic and acidic residues" evidence="1">
    <location>
        <begin position="49"/>
        <end position="59"/>
    </location>
</feature>
<protein>
    <submittedName>
        <fullName evidence="2">Uncharacterized protein</fullName>
    </submittedName>
</protein>
<accession>A0ABP5TQ27</accession>
<organism evidence="2 3">
    <name type="scientific">Saccharopolyspora halophila</name>
    <dbReference type="NCBI Taxonomy" id="405551"/>
    <lineage>
        <taxon>Bacteria</taxon>
        <taxon>Bacillati</taxon>
        <taxon>Actinomycetota</taxon>
        <taxon>Actinomycetes</taxon>
        <taxon>Pseudonocardiales</taxon>
        <taxon>Pseudonocardiaceae</taxon>
        <taxon>Saccharopolyspora</taxon>
    </lineage>
</organism>